<reference evidence="1 2" key="1">
    <citation type="submission" date="2019-04" db="EMBL/GenBank/DDBJ databases">
        <title>Sphingobacterium olei sp. nov., isolated from oil-contaminated soil.</title>
        <authorList>
            <person name="Liu B."/>
        </authorList>
    </citation>
    <scope>NUCLEOTIDE SEQUENCE [LARGE SCALE GENOMIC DNA]</scope>
    <source>
        <strain evidence="1 2">Y3L14</strain>
    </source>
</reference>
<gene>
    <name evidence="1" type="ORF">FAZ19_09895</name>
</gene>
<dbReference type="RefSeq" id="WP_136820577.1">
    <property type="nucleotide sequence ID" value="NZ_BMJX01000003.1"/>
</dbReference>
<accession>A0A4U0H1W8</accession>
<proteinExistence type="predicted"/>
<keyword evidence="2" id="KW-1185">Reference proteome</keyword>
<evidence type="ECO:0000313" key="1">
    <source>
        <dbReference type="EMBL" id="TJY65448.1"/>
    </source>
</evidence>
<dbReference type="AlphaFoldDB" id="A0A4U0H1W8"/>
<name>A0A4U0H1W8_9SPHI</name>
<dbReference type="OrthoDB" id="1355140at2"/>
<dbReference type="EMBL" id="SUKA01000003">
    <property type="protein sequence ID" value="TJY65448.1"/>
    <property type="molecule type" value="Genomic_DNA"/>
</dbReference>
<sequence length="199" mass="22659">MMYVSQSIHTPPIKETGTIATGVHSGLEAKIDNMDMKSFSPSLYNVLLIEINTGYDQNLFNADIKKMLVEQLDTRYQDLAYQKLQVLMAATSLDYGQINTLVQHLESTFGTNKRLSTIKSNLKTITYYSSTLPQKVNSFIALGYGGFNEEKYSMLKKELNAVPSDVRKRKSVSNHVAQSLQKLHLHYEGYAEWYRTVMQ</sequence>
<organism evidence="1 2">
    <name type="scientific">Sphingobacterium alkalisoli</name>
    <dbReference type="NCBI Taxonomy" id="1874115"/>
    <lineage>
        <taxon>Bacteria</taxon>
        <taxon>Pseudomonadati</taxon>
        <taxon>Bacteroidota</taxon>
        <taxon>Sphingobacteriia</taxon>
        <taxon>Sphingobacteriales</taxon>
        <taxon>Sphingobacteriaceae</taxon>
        <taxon>Sphingobacterium</taxon>
    </lineage>
</organism>
<protein>
    <submittedName>
        <fullName evidence="1">Uncharacterized protein</fullName>
    </submittedName>
</protein>
<comment type="caution">
    <text evidence="1">The sequence shown here is derived from an EMBL/GenBank/DDBJ whole genome shotgun (WGS) entry which is preliminary data.</text>
</comment>
<dbReference type="Proteomes" id="UP000309872">
    <property type="component" value="Unassembled WGS sequence"/>
</dbReference>
<evidence type="ECO:0000313" key="2">
    <source>
        <dbReference type="Proteomes" id="UP000309872"/>
    </source>
</evidence>